<sequence>MDSTDTTQATSEFLMNIEKISLVLLELLKQAKLKDLPLSSLTVVKQVGEYLLSNILNLIPSTLQKVSKKDQHSQTALCKTVTNDSQQTVLNPAKEGKNEQFIRVPNAAGSNELDGNICSTTPDLSISRTKSEETIAKKPETEKASAIHPNKVRLKDSAHNLSASPLGVTSSKRKQSPAPKGREALTKRKKHCTQKTNFIEQRKVAKKLPPSIQTPRSIQRKGSSLKHKTLTASCTVTKLHRKKTYDPDQDLQNKYKQDCPTHKHCTNQSQTRCDFCHQVFPNPLALRNHKEDVHRLPKDNKLAVKLTCDLCNMSYKDPDKISFHIKSHLKLSLQKLTRSQKDQQPFKCEVCGKSLATLAALLAHKKRHQIKNEFFCDFCSETFTDISQLKSHRERHTNEERPYKCPLCGKGFRTQTTLRTHKMLHTGELPYECDICGKRFIQTSGLNAHKLRHTAEEEATANKIKKTGHKDNSLSCHICGRIYVSRSSLTVHMKVHAGVFDLPCDLCPKKFKTPAELRHHRRVHTKEKPYVCDVCNRAFSRHSTLVNHKRSHNAERPFLCVTCGAAFKLMNTLKKHITIHKRDHKTLEKSQHAEKSKTTAPTNTEELGQLQATELDLPQVTSHQEQPKQNTSSSISPEQTDTVSCSPQLPISEDLVPPPPPYPTNSLNVTVTTDNPLTDTSQPFQQQSHIPDPPEQKLYLAHLQPQQQQQHTGQLIDQSNSLLGLVPPLRPASPQAVSNQTNSANPLLSFSGHVSQRPQQSFTFTVRQPQLLTANDHHPSQQIHALGLFQTAQQLGNTTALTRNAILSGPLATRALSTPSTPTHQLLQLPARLQLTTERPLVTSIPHRSVQAGQLNTSSIDQPLYRLQNQVTRQPTPMILGNQGVLRQPMQTLVSPANLLLRPVDLLSDDDTDYPNHTSVQDVSLGEHTNLLQTPPTPSSPANFPSTHTGQTLVLLSSSHPNEPEEMLSLQDDTDPLSIHNSQDIPGVDDEDVLEQVEEEAEEDAYEDGTEREPTPNLLDLTNTTTYTTYYYY</sequence>
<feature type="region of interest" description="Disordered" evidence="8">
    <location>
        <begin position="582"/>
        <end position="605"/>
    </location>
</feature>
<keyword evidence="5" id="KW-0805">Transcription regulation</keyword>
<name>A0AAV4HQM2_9GAST</name>
<feature type="compositionally biased region" description="Polar residues" evidence="8">
    <location>
        <begin position="664"/>
        <end position="689"/>
    </location>
</feature>
<keyword evidence="11" id="KW-1185">Reference proteome</keyword>
<dbReference type="SUPFAM" id="SSF57667">
    <property type="entry name" value="beta-beta-alpha zinc fingers"/>
    <property type="match status" value="4"/>
</dbReference>
<feature type="compositionally biased region" description="Polar residues" evidence="8">
    <location>
        <begin position="159"/>
        <end position="170"/>
    </location>
</feature>
<evidence type="ECO:0000256" key="8">
    <source>
        <dbReference type="SAM" id="MobiDB-lite"/>
    </source>
</evidence>
<dbReference type="GO" id="GO:0008270">
    <property type="term" value="F:zinc ion binding"/>
    <property type="evidence" value="ECO:0007669"/>
    <property type="project" value="UniProtKB-KW"/>
</dbReference>
<dbReference type="AlphaFoldDB" id="A0AAV4HQM2"/>
<dbReference type="Proteomes" id="UP000762676">
    <property type="component" value="Unassembled WGS sequence"/>
</dbReference>
<dbReference type="PROSITE" id="PS50157">
    <property type="entry name" value="ZINC_FINGER_C2H2_2"/>
    <property type="match status" value="9"/>
</dbReference>
<dbReference type="InterPro" id="IPR036236">
    <property type="entry name" value="Znf_C2H2_sf"/>
</dbReference>
<feature type="domain" description="C2H2-type" evidence="9">
    <location>
        <begin position="474"/>
        <end position="498"/>
    </location>
</feature>
<evidence type="ECO:0000259" key="9">
    <source>
        <dbReference type="PROSITE" id="PS50157"/>
    </source>
</evidence>
<dbReference type="Pfam" id="PF00096">
    <property type="entry name" value="zf-C2H2"/>
    <property type="match status" value="5"/>
</dbReference>
<dbReference type="PANTHER" id="PTHR24408">
    <property type="entry name" value="ZINC FINGER PROTEIN"/>
    <property type="match status" value="1"/>
</dbReference>
<dbReference type="EMBL" id="BMAT01012806">
    <property type="protein sequence ID" value="GFR99496.1"/>
    <property type="molecule type" value="Genomic_DNA"/>
</dbReference>
<feature type="domain" description="C2H2-type" evidence="9">
    <location>
        <begin position="271"/>
        <end position="299"/>
    </location>
</feature>
<evidence type="ECO:0000256" key="3">
    <source>
        <dbReference type="ARBA" id="ARBA00022771"/>
    </source>
</evidence>
<dbReference type="GO" id="GO:0005634">
    <property type="term" value="C:nucleus"/>
    <property type="evidence" value="ECO:0007669"/>
    <property type="project" value="TreeGrafter"/>
</dbReference>
<dbReference type="PANTHER" id="PTHR24408:SF58">
    <property type="entry name" value="TRANSCRIPTION FACTOR (TFIIIA), PUTATIVE (AFU_ORTHOLOGUE AFUA_1G05150)-RELATED"/>
    <property type="match status" value="1"/>
</dbReference>
<keyword evidence="4" id="KW-0862">Zinc</keyword>
<dbReference type="PROSITE" id="PS00028">
    <property type="entry name" value="ZINC_FINGER_C2H2_1"/>
    <property type="match status" value="10"/>
</dbReference>
<feature type="compositionally biased region" description="Polar residues" evidence="8">
    <location>
        <begin position="930"/>
        <end position="948"/>
    </location>
</feature>
<dbReference type="GO" id="GO:0043565">
    <property type="term" value="F:sequence-specific DNA binding"/>
    <property type="evidence" value="ECO:0007669"/>
    <property type="project" value="TreeGrafter"/>
</dbReference>
<feature type="region of interest" description="Disordered" evidence="8">
    <location>
        <begin position="959"/>
        <end position="1017"/>
    </location>
</feature>
<evidence type="ECO:0000256" key="2">
    <source>
        <dbReference type="ARBA" id="ARBA00022737"/>
    </source>
</evidence>
<feature type="domain" description="C2H2-type" evidence="9">
    <location>
        <begin position="558"/>
        <end position="585"/>
    </location>
</feature>
<feature type="compositionally biased region" description="Acidic residues" evidence="8">
    <location>
        <begin position="987"/>
        <end position="1008"/>
    </location>
</feature>
<keyword evidence="6" id="KW-0804">Transcription</keyword>
<evidence type="ECO:0000256" key="1">
    <source>
        <dbReference type="ARBA" id="ARBA00022723"/>
    </source>
</evidence>
<evidence type="ECO:0000256" key="7">
    <source>
        <dbReference type="PROSITE-ProRule" id="PRU00042"/>
    </source>
</evidence>
<evidence type="ECO:0000313" key="11">
    <source>
        <dbReference type="Proteomes" id="UP000762676"/>
    </source>
</evidence>
<feature type="region of interest" description="Disordered" evidence="8">
    <location>
        <begin position="929"/>
        <end position="948"/>
    </location>
</feature>
<protein>
    <submittedName>
        <fullName evidence="10">Zinc finger protein 458</fullName>
    </submittedName>
</protein>
<dbReference type="FunFam" id="3.30.160.60:FF:000621">
    <property type="entry name" value="FLT3-interacting zinc finger 1"/>
    <property type="match status" value="1"/>
</dbReference>
<feature type="compositionally biased region" description="Basic and acidic residues" evidence="8">
    <location>
        <begin position="585"/>
        <end position="597"/>
    </location>
</feature>
<keyword evidence="2" id="KW-0677">Repeat</keyword>
<gene>
    <name evidence="10" type="ORF">ElyMa_006375200</name>
</gene>
<feature type="domain" description="C2H2-type" evidence="9">
    <location>
        <begin position="346"/>
        <end position="373"/>
    </location>
</feature>
<feature type="region of interest" description="Disordered" evidence="8">
    <location>
        <begin position="620"/>
        <end position="692"/>
    </location>
</feature>
<evidence type="ECO:0000256" key="5">
    <source>
        <dbReference type="ARBA" id="ARBA00023015"/>
    </source>
</evidence>
<dbReference type="FunFam" id="3.30.160.60:FF:000016">
    <property type="entry name" value="zinc finger protein 37 homolog"/>
    <property type="match status" value="1"/>
</dbReference>
<comment type="caution">
    <text evidence="10">The sequence shown here is derived from an EMBL/GenBank/DDBJ whole genome shotgun (WGS) entry which is preliminary data.</text>
</comment>
<dbReference type="GO" id="GO:0000981">
    <property type="term" value="F:DNA-binding transcription factor activity, RNA polymerase II-specific"/>
    <property type="evidence" value="ECO:0007669"/>
    <property type="project" value="TreeGrafter"/>
</dbReference>
<reference evidence="10 11" key="1">
    <citation type="journal article" date="2021" name="Elife">
        <title>Chloroplast acquisition without the gene transfer in kleptoplastic sea slugs, Plakobranchus ocellatus.</title>
        <authorList>
            <person name="Maeda T."/>
            <person name="Takahashi S."/>
            <person name="Yoshida T."/>
            <person name="Shimamura S."/>
            <person name="Takaki Y."/>
            <person name="Nagai Y."/>
            <person name="Toyoda A."/>
            <person name="Suzuki Y."/>
            <person name="Arimoto A."/>
            <person name="Ishii H."/>
            <person name="Satoh N."/>
            <person name="Nishiyama T."/>
            <person name="Hasebe M."/>
            <person name="Maruyama T."/>
            <person name="Minagawa J."/>
            <person name="Obokata J."/>
            <person name="Shigenobu S."/>
        </authorList>
    </citation>
    <scope>NUCLEOTIDE SEQUENCE [LARGE SCALE GENOMIC DNA]</scope>
</reference>
<feature type="domain" description="C2H2-type" evidence="9">
    <location>
        <begin position="431"/>
        <end position="458"/>
    </location>
</feature>
<proteinExistence type="predicted"/>
<evidence type="ECO:0000256" key="6">
    <source>
        <dbReference type="ARBA" id="ARBA00023163"/>
    </source>
</evidence>
<feature type="domain" description="C2H2-type" evidence="9">
    <location>
        <begin position="374"/>
        <end position="401"/>
    </location>
</feature>
<accession>A0AAV4HQM2</accession>
<feature type="domain" description="C2H2-type" evidence="9">
    <location>
        <begin position="530"/>
        <end position="557"/>
    </location>
</feature>
<evidence type="ECO:0000256" key="4">
    <source>
        <dbReference type="ARBA" id="ARBA00022833"/>
    </source>
</evidence>
<feature type="domain" description="C2H2-type" evidence="9">
    <location>
        <begin position="502"/>
        <end position="529"/>
    </location>
</feature>
<dbReference type="SMART" id="SM00355">
    <property type="entry name" value="ZnF_C2H2"/>
    <property type="match status" value="10"/>
</dbReference>
<dbReference type="InterPro" id="IPR013087">
    <property type="entry name" value="Znf_C2H2_type"/>
</dbReference>
<dbReference type="Gene3D" id="3.30.160.60">
    <property type="entry name" value="Classic Zinc Finger"/>
    <property type="match status" value="6"/>
</dbReference>
<dbReference type="Pfam" id="PF13912">
    <property type="entry name" value="zf-C2H2_6"/>
    <property type="match status" value="1"/>
</dbReference>
<evidence type="ECO:0000313" key="10">
    <source>
        <dbReference type="EMBL" id="GFR99496.1"/>
    </source>
</evidence>
<feature type="domain" description="C2H2-type" evidence="9">
    <location>
        <begin position="403"/>
        <end position="430"/>
    </location>
</feature>
<keyword evidence="3 7" id="KW-0863">Zinc-finger</keyword>
<feature type="compositionally biased region" description="Polar residues" evidence="8">
    <location>
        <begin position="620"/>
        <end position="649"/>
    </location>
</feature>
<dbReference type="FunFam" id="3.30.160.60:FF:000358">
    <property type="entry name" value="zinc finger protein 24"/>
    <property type="match status" value="1"/>
</dbReference>
<feature type="compositionally biased region" description="Basic and acidic residues" evidence="8">
    <location>
        <begin position="129"/>
        <end position="145"/>
    </location>
</feature>
<keyword evidence="1" id="KW-0479">Metal-binding</keyword>
<organism evidence="10 11">
    <name type="scientific">Elysia marginata</name>
    <dbReference type="NCBI Taxonomy" id="1093978"/>
    <lineage>
        <taxon>Eukaryota</taxon>
        <taxon>Metazoa</taxon>
        <taxon>Spiralia</taxon>
        <taxon>Lophotrochozoa</taxon>
        <taxon>Mollusca</taxon>
        <taxon>Gastropoda</taxon>
        <taxon>Heterobranchia</taxon>
        <taxon>Euthyneura</taxon>
        <taxon>Panpulmonata</taxon>
        <taxon>Sacoglossa</taxon>
        <taxon>Placobranchoidea</taxon>
        <taxon>Plakobranchidae</taxon>
        <taxon>Elysia</taxon>
    </lineage>
</organism>
<feature type="region of interest" description="Disordered" evidence="8">
    <location>
        <begin position="128"/>
        <end position="193"/>
    </location>
</feature>